<dbReference type="AlphaFoldDB" id="A0A6N9HIL4"/>
<proteinExistence type="predicted"/>
<gene>
    <name evidence="1" type="ORF">GTP41_11000</name>
</gene>
<comment type="caution">
    <text evidence="1">The sequence shown here is derived from an EMBL/GenBank/DDBJ whole genome shotgun (WGS) entry which is preliminary data.</text>
</comment>
<sequence length="158" mass="17062">MQRLTLAIAALALSACATKDQNRIEEIGSTPLRDLNIAKVEIPPILRDAVDNPYQLPADRSCPALLAQVNELDEELGPDLDTPEEELDRMDASRKALGSAATGALQKTVEGAIPFRGWLRKLSGAERRSRKAQAAVLAGQVRRGYLRGVMAANSCQKA</sequence>
<evidence type="ECO:0000313" key="2">
    <source>
        <dbReference type="Proteomes" id="UP000448575"/>
    </source>
</evidence>
<organism evidence="1 2">
    <name type="scientific">Pseudoduganella guangdongensis</name>
    <dbReference type="NCBI Taxonomy" id="2692179"/>
    <lineage>
        <taxon>Bacteria</taxon>
        <taxon>Pseudomonadati</taxon>
        <taxon>Pseudomonadota</taxon>
        <taxon>Betaproteobacteria</taxon>
        <taxon>Burkholderiales</taxon>
        <taxon>Oxalobacteraceae</taxon>
        <taxon>Telluria group</taxon>
        <taxon>Pseudoduganella</taxon>
    </lineage>
</organism>
<accession>A0A6N9HIL4</accession>
<dbReference type="Proteomes" id="UP000448575">
    <property type="component" value="Unassembled WGS sequence"/>
</dbReference>
<evidence type="ECO:0000313" key="1">
    <source>
        <dbReference type="EMBL" id="MYN02625.1"/>
    </source>
</evidence>
<dbReference type="RefSeq" id="WP_161025633.1">
    <property type="nucleotide sequence ID" value="NZ_WWCJ01000007.1"/>
</dbReference>
<protein>
    <submittedName>
        <fullName evidence="1">Uncharacterized protein</fullName>
    </submittedName>
</protein>
<keyword evidence="2" id="KW-1185">Reference proteome</keyword>
<reference evidence="1 2" key="1">
    <citation type="submission" date="2019-12" db="EMBL/GenBank/DDBJ databases">
        <title>Novel species isolated from a subtropical stream in China.</title>
        <authorList>
            <person name="Lu H."/>
        </authorList>
    </citation>
    <scope>NUCLEOTIDE SEQUENCE [LARGE SCALE GENOMIC DNA]</scope>
    <source>
        <strain evidence="1 2">DS3</strain>
    </source>
</reference>
<dbReference type="EMBL" id="WWCJ01000007">
    <property type="protein sequence ID" value="MYN02625.1"/>
    <property type="molecule type" value="Genomic_DNA"/>
</dbReference>
<name>A0A6N9HIL4_9BURK</name>
<dbReference type="PROSITE" id="PS51257">
    <property type="entry name" value="PROKAR_LIPOPROTEIN"/>
    <property type="match status" value="1"/>
</dbReference>